<gene>
    <name evidence="1" type="primary">ga10907</name>
    <name evidence="1" type="ORF">PR202_ga10907</name>
</gene>
<protein>
    <submittedName>
        <fullName evidence="1">Uncharacterized protein</fullName>
    </submittedName>
</protein>
<comment type="caution">
    <text evidence="1">The sequence shown here is derived from an EMBL/GenBank/DDBJ whole genome shotgun (WGS) entry which is preliminary data.</text>
</comment>
<dbReference type="AlphaFoldDB" id="A0AAV5C843"/>
<evidence type="ECO:0000313" key="1">
    <source>
        <dbReference type="EMBL" id="GJM94276.1"/>
    </source>
</evidence>
<organism evidence="1 2">
    <name type="scientific">Eleusine coracana subsp. coracana</name>
    <dbReference type="NCBI Taxonomy" id="191504"/>
    <lineage>
        <taxon>Eukaryota</taxon>
        <taxon>Viridiplantae</taxon>
        <taxon>Streptophyta</taxon>
        <taxon>Embryophyta</taxon>
        <taxon>Tracheophyta</taxon>
        <taxon>Spermatophyta</taxon>
        <taxon>Magnoliopsida</taxon>
        <taxon>Liliopsida</taxon>
        <taxon>Poales</taxon>
        <taxon>Poaceae</taxon>
        <taxon>PACMAD clade</taxon>
        <taxon>Chloridoideae</taxon>
        <taxon>Cynodonteae</taxon>
        <taxon>Eleusininae</taxon>
        <taxon>Eleusine</taxon>
    </lineage>
</organism>
<keyword evidence="2" id="KW-1185">Reference proteome</keyword>
<dbReference type="PANTHER" id="PTHR47087:SF1">
    <property type="entry name" value="METHIONINE S-METHYLTRANSFERASE"/>
    <property type="match status" value="1"/>
</dbReference>
<reference evidence="1" key="1">
    <citation type="journal article" date="2018" name="DNA Res.">
        <title>Multiple hybrid de novo genome assembly of finger millet, an orphan allotetraploid crop.</title>
        <authorList>
            <person name="Hatakeyama M."/>
            <person name="Aluri S."/>
            <person name="Balachadran M.T."/>
            <person name="Sivarajan S.R."/>
            <person name="Patrignani A."/>
            <person name="Gruter S."/>
            <person name="Poveda L."/>
            <person name="Shimizu-Inatsugi R."/>
            <person name="Baeten J."/>
            <person name="Francoijs K.J."/>
            <person name="Nataraja K.N."/>
            <person name="Reddy Y.A.N."/>
            <person name="Phadnis S."/>
            <person name="Ravikumar R.L."/>
            <person name="Schlapbach R."/>
            <person name="Sreeman S.M."/>
            <person name="Shimizu K.K."/>
        </authorList>
    </citation>
    <scope>NUCLEOTIDE SEQUENCE</scope>
</reference>
<proteinExistence type="predicted"/>
<evidence type="ECO:0000313" key="2">
    <source>
        <dbReference type="Proteomes" id="UP001054889"/>
    </source>
</evidence>
<name>A0AAV5C843_ELECO</name>
<sequence>MPHQGQVAMEDDVEGFLKRCEPSGDAAYAELKALLARLHDPATRRQARVFLAALHRRYHHHHHKSASSSSLVDEDDDDDGLFFRRYGFAIRDLDLHSAAFFLTASSSGQSCCSSYVHRSIMRHVYELSLSLSLFEQ</sequence>
<dbReference type="EMBL" id="BQKI01000005">
    <property type="protein sequence ID" value="GJM94276.1"/>
    <property type="molecule type" value="Genomic_DNA"/>
</dbReference>
<dbReference type="PANTHER" id="PTHR47087">
    <property type="entry name" value="METHIONINE S-METHYLTRANSFERASE"/>
    <property type="match status" value="1"/>
</dbReference>
<reference evidence="1" key="2">
    <citation type="submission" date="2021-12" db="EMBL/GenBank/DDBJ databases">
        <title>Resequencing data analysis of finger millet.</title>
        <authorList>
            <person name="Hatakeyama M."/>
            <person name="Aluri S."/>
            <person name="Balachadran M.T."/>
            <person name="Sivarajan S.R."/>
            <person name="Poveda L."/>
            <person name="Shimizu-Inatsugi R."/>
            <person name="Schlapbach R."/>
            <person name="Sreeman S.M."/>
            <person name="Shimizu K.K."/>
        </authorList>
    </citation>
    <scope>NUCLEOTIDE SEQUENCE</scope>
</reference>
<accession>A0AAV5C843</accession>
<dbReference type="Proteomes" id="UP001054889">
    <property type="component" value="Unassembled WGS sequence"/>
</dbReference>